<dbReference type="SUPFAM" id="SSF53383">
    <property type="entry name" value="PLP-dependent transferases"/>
    <property type="match status" value="1"/>
</dbReference>
<sequence>MAAGLAAMNALPPDAFARLEELGDALRSRLSQIAQSRQAPYSITGAASLFRIHSKREAPTDYRASIMSPDQNLRMRELTRYFARNGVLLPFGAAASLSTPPMGEKEIDLIAALFDDFLAQNPPVREDHP</sequence>
<evidence type="ECO:0008006" key="3">
    <source>
        <dbReference type="Google" id="ProtNLM"/>
    </source>
</evidence>
<reference evidence="1 2" key="1">
    <citation type="journal article" date="2014" name="FEMS Microbiol. Lett.">
        <title>Genome sequencing analysis reveals virulence-related gene content of Ochrobactrum intermedium strain 229E, a urease-positive strain isolated from the human gastric niche.</title>
        <authorList>
            <person name="Kulkarni G.J."/>
            <person name="Shetty S."/>
            <person name="Dharne M.S."/>
            <person name="Shouche Y.S."/>
        </authorList>
    </citation>
    <scope>NUCLEOTIDE SEQUENCE [LARGE SCALE GENOMIC DNA]</scope>
    <source>
        <strain evidence="1 2">229E</strain>
    </source>
</reference>
<proteinExistence type="predicted"/>
<comment type="caution">
    <text evidence="1">The sequence shown here is derived from an EMBL/GenBank/DDBJ whole genome shotgun (WGS) entry which is preliminary data.</text>
</comment>
<dbReference type="InterPro" id="IPR015422">
    <property type="entry name" value="PyrdxlP-dep_Trfase_small"/>
</dbReference>
<accession>U4VG60</accession>
<evidence type="ECO:0000313" key="2">
    <source>
        <dbReference type="Proteomes" id="UP000016842"/>
    </source>
</evidence>
<gene>
    <name evidence="1" type="ORF">Q644_20100</name>
</gene>
<protein>
    <recommendedName>
        <fullName evidence="3">Glutamate-1-semialdehyde 2,1-aminomutase</fullName>
    </recommendedName>
</protein>
<dbReference type="Gene3D" id="3.90.1150.10">
    <property type="entry name" value="Aspartate Aminotransferase, domain 1"/>
    <property type="match status" value="1"/>
</dbReference>
<dbReference type="PATRIC" id="fig|1337887.3.peg.2638"/>
<organism evidence="1 2">
    <name type="scientific">Brucella intermedia 229E</name>
    <dbReference type="NCBI Taxonomy" id="1337887"/>
    <lineage>
        <taxon>Bacteria</taxon>
        <taxon>Pseudomonadati</taxon>
        <taxon>Pseudomonadota</taxon>
        <taxon>Alphaproteobacteria</taxon>
        <taxon>Hyphomicrobiales</taxon>
        <taxon>Brucellaceae</taxon>
        <taxon>Brucella/Ochrobactrum group</taxon>
        <taxon>Brucella</taxon>
    </lineage>
</organism>
<dbReference type="EMBL" id="ASXJ01000135">
    <property type="protein sequence ID" value="ERM01746.1"/>
    <property type="molecule type" value="Genomic_DNA"/>
</dbReference>
<dbReference type="InterPro" id="IPR015424">
    <property type="entry name" value="PyrdxlP-dep_Trfase"/>
</dbReference>
<name>U4VG60_9HYPH</name>
<dbReference type="AlphaFoldDB" id="U4VG60"/>
<evidence type="ECO:0000313" key="1">
    <source>
        <dbReference type="EMBL" id="ERM01746.1"/>
    </source>
</evidence>
<dbReference type="Proteomes" id="UP000016842">
    <property type="component" value="Unassembled WGS sequence"/>
</dbReference>